<gene>
    <name evidence="2" type="ORF">PVAND_016086</name>
</gene>
<feature type="transmembrane region" description="Helical" evidence="1">
    <location>
        <begin position="47"/>
        <end position="71"/>
    </location>
</feature>
<name>A0A9J6BF49_POLVA</name>
<organism evidence="2 3">
    <name type="scientific">Polypedilum vanderplanki</name>
    <name type="common">Sleeping chironomid midge</name>
    <dbReference type="NCBI Taxonomy" id="319348"/>
    <lineage>
        <taxon>Eukaryota</taxon>
        <taxon>Metazoa</taxon>
        <taxon>Ecdysozoa</taxon>
        <taxon>Arthropoda</taxon>
        <taxon>Hexapoda</taxon>
        <taxon>Insecta</taxon>
        <taxon>Pterygota</taxon>
        <taxon>Neoptera</taxon>
        <taxon>Endopterygota</taxon>
        <taxon>Diptera</taxon>
        <taxon>Nematocera</taxon>
        <taxon>Chironomoidea</taxon>
        <taxon>Chironomidae</taxon>
        <taxon>Chironominae</taxon>
        <taxon>Polypedilum</taxon>
        <taxon>Polypedilum</taxon>
    </lineage>
</organism>
<keyword evidence="1" id="KW-1133">Transmembrane helix</keyword>
<protein>
    <submittedName>
        <fullName evidence="2">Uncharacterized protein</fullName>
    </submittedName>
</protein>
<reference evidence="2" key="1">
    <citation type="submission" date="2021-03" db="EMBL/GenBank/DDBJ databases">
        <title>Chromosome level genome of the anhydrobiotic midge Polypedilum vanderplanki.</title>
        <authorList>
            <person name="Yoshida Y."/>
            <person name="Kikawada T."/>
            <person name="Gusev O."/>
        </authorList>
    </citation>
    <scope>NUCLEOTIDE SEQUENCE</scope>
    <source>
        <strain evidence="2">NIAS01</strain>
        <tissue evidence="2">Whole body or cell culture</tissue>
    </source>
</reference>
<dbReference type="Proteomes" id="UP001107558">
    <property type="component" value="Chromosome 4"/>
</dbReference>
<feature type="transmembrane region" description="Helical" evidence="1">
    <location>
        <begin position="12"/>
        <end position="41"/>
    </location>
</feature>
<dbReference type="AlphaFoldDB" id="A0A9J6BF49"/>
<comment type="caution">
    <text evidence="2">The sequence shown here is derived from an EMBL/GenBank/DDBJ whole genome shotgun (WGS) entry which is preliminary data.</text>
</comment>
<evidence type="ECO:0000313" key="2">
    <source>
        <dbReference type="EMBL" id="KAG5668134.1"/>
    </source>
</evidence>
<sequence length="167" mass="18849">MLALSELLCCSSVEVIGLCIALSGVVYGFILTSVIFTAALFDSLFGPVVVTCVFVIFYAICGFKFIAGISMQEFEALEAFRRYLIYILRFHLCASIPMILIGIIDLTEDIVGVYSFGISLVTLGFLFTLISLYCFFVIERFYKETYMQLYKRFIEKQMDDVEANSAL</sequence>
<proteinExistence type="predicted"/>
<evidence type="ECO:0000256" key="1">
    <source>
        <dbReference type="SAM" id="Phobius"/>
    </source>
</evidence>
<keyword evidence="1" id="KW-0472">Membrane</keyword>
<keyword evidence="1" id="KW-0812">Transmembrane</keyword>
<dbReference type="EMBL" id="JADBJN010000004">
    <property type="protein sequence ID" value="KAG5668134.1"/>
    <property type="molecule type" value="Genomic_DNA"/>
</dbReference>
<accession>A0A9J6BF49</accession>
<feature type="transmembrane region" description="Helical" evidence="1">
    <location>
        <begin position="116"/>
        <end position="138"/>
    </location>
</feature>
<evidence type="ECO:0000313" key="3">
    <source>
        <dbReference type="Proteomes" id="UP001107558"/>
    </source>
</evidence>
<keyword evidence="3" id="KW-1185">Reference proteome</keyword>
<feature type="transmembrane region" description="Helical" evidence="1">
    <location>
        <begin position="83"/>
        <end position="104"/>
    </location>
</feature>